<dbReference type="CDD" id="cd08662">
    <property type="entry name" value="M13"/>
    <property type="match status" value="1"/>
</dbReference>
<feature type="transmembrane region" description="Helical" evidence="21">
    <location>
        <begin position="53"/>
        <end position="75"/>
    </location>
</feature>
<name>A0A6P9ATG5_PANGU</name>
<evidence type="ECO:0000256" key="12">
    <source>
        <dbReference type="ARBA" id="ARBA00022801"/>
    </source>
</evidence>
<accession>A0A6P9ATG5</accession>
<keyword evidence="16" id="KW-0482">Metalloprotease</keyword>
<evidence type="ECO:0000256" key="20">
    <source>
        <dbReference type="ARBA" id="ARBA00047067"/>
    </source>
</evidence>
<dbReference type="OrthoDB" id="6475849at2759"/>
<evidence type="ECO:0000256" key="3">
    <source>
        <dbReference type="ARBA" id="ARBA00002145"/>
    </source>
</evidence>
<dbReference type="Pfam" id="PF05649">
    <property type="entry name" value="Peptidase_M13_N"/>
    <property type="match status" value="1"/>
</dbReference>
<keyword evidence="13" id="KW-0862">Zinc</keyword>
<evidence type="ECO:0000313" key="24">
    <source>
        <dbReference type="Proteomes" id="UP001652622"/>
    </source>
</evidence>
<evidence type="ECO:0000256" key="5">
    <source>
        <dbReference type="ARBA" id="ARBA00007357"/>
    </source>
</evidence>
<dbReference type="AlphaFoldDB" id="A0A6P9ATG5"/>
<dbReference type="Pfam" id="PF01431">
    <property type="entry name" value="Peptidase_M13"/>
    <property type="match status" value="1"/>
</dbReference>
<protein>
    <recommendedName>
        <fullName evidence="7">Endothelin-converting enzyme 1</fullName>
        <ecNumber evidence="6">3.4.24.71</ecNumber>
    </recommendedName>
</protein>
<keyword evidence="10 21" id="KW-0812">Transmembrane</keyword>
<dbReference type="InParanoid" id="A0A6P9ATG5"/>
<evidence type="ECO:0000256" key="1">
    <source>
        <dbReference type="ARBA" id="ARBA00001742"/>
    </source>
</evidence>
<keyword evidence="14" id="KW-0735">Signal-anchor</keyword>
<evidence type="ECO:0000256" key="13">
    <source>
        <dbReference type="ARBA" id="ARBA00022833"/>
    </source>
</evidence>
<evidence type="ECO:0000256" key="11">
    <source>
        <dbReference type="ARBA" id="ARBA00022723"/>
    </source>
</evidence>
<evidence type="ECO:0000256" key="18">
    <source>
        <dbReference type="ARBA" id="ARBA00023157"/>
    </source>
</evidence>
<feature type="domain" description="Peptidase M13 N-terminal" evidence="23">
    <location>
        <begin position="102"/>
        <end position="490"/>
    </location>
</feature>
<reference evidence="25" key="1">
    <citation type="submission" date="2025-08" db="UniProtKB">
        <authorList>
            <consortium name="RefSeq"/>
        </authorList>
    </citation>
    <scope>IDENTIFICATION</scope>
    <source>
        <tissue evidence="25">Blood</tissue>
    </source>
</reference>
<gene>
    <name evidence="25" type="primary">ECE1</name>
</gene>
<dbReference type="KEGG" id="pgut:117656547"/>
<dbReference type="GO" id="GO:0004222">
    <property type="term" value="F:metalloendopeptidase activity"/>
    <property type="evidence" value="ECO:0007669"/>
    <property type="project" value="UniProtKB-EC"/>
</dbReference>
<comment type="function">
    <text evidence="3">Converts big endothelin-1 to endothelin-1.</text>
</comment>
<dbReference type="GO" id="GO:0016486">
    <property type="term" value="P:peptide hormone processing"/>
    <property type="evidence" value="ECO:0007669"/>
    <property type="project" value="TreeGrafter"/>
</dbReference>
<dbReference type="Gene3D" id="1.10.1380.10">
    <property type="entry name" value="Neutral endopeptidase , domain2"/>
    <property type="match status" value="1"/>
</dbReference>
<dbReference type="InterPro" id="IPR000718">
    <property type="entry name" value="Peptidase_M13"/>
</dbReference>
<dbReference type="PANTHER" id="PTHR11733:SF130">
    <property type="entry name" value="ENDOTHELIN-CONVERTING ENZYME 1"/>
    <property type="match status" value="1"/>
</dbReference>
<evidence type="ECO:0000259" key="23">
    <source>
        <dbReference type="Pfam" id="PF05649"/>
    </source>
</evidence>
<comment type="cofactor">
    <cofactor evidence="2">
        <name>Zn(2+)</name>
        <dbReference type="ChEBI" id="CHEBI:29105"/>
    </cofactor>
</comment>
<dbReference type="Gene3D" id="3.40.390.10">
    <property type="entry name" value="Collagenase (Catalytic Domain)"/>
    <property type="match status" value="1"/>
</dbReference>
<evidence type="ECO:0000256" key="17">
    <source>
        <dbReference type="ARBA" id="ARBA00023136"/>
    </source>
</evidence>
<evidence type="ECO:0000256" key="10">
    <source>
        <dbReference type="ARBA" id="ARBA00022692"/>
    </source>
</evidence>
<dbReference type="GO" id="GO:0046872">
    <property type="term" value="F:metal ion binding"/>
    <property type="evidence" value="ECO:0007669"/>
    <property type="project" value="UniProtKB-KW"/>
</dbReference>
<keyword evidence="24" id="KW-1185">Reference proteome</keyword>
<sequence>MKMSTYKRATLDEEELVDSLEGEIYPNGVQVNFRGPGGRKGCWAQRTRPEKRLLILTVILFLGLLACLAVLLFQYQTQPCLTQACISVTSSILSSLDQGVDPCEDFFSYACGGWIKSNPIPDGHSRWGTFNKLWEHNLAALKSLLENTTATSSLSEAERKVQRYYQSCMNESRIEELQARPLMDQIQKLGGWNISAPLGEDSFNEMLLALVAQYQLTPFFSISVSVDSKNSSSNIIQIDQSGLGLPSREYYLNKTQNEKVLAAYLNFMVQLGMLVSGEEEATIRPQMQEILDFETALANVTTPQEKLRDEEVIYHKMPAAELKDLAPAIDWMPLLKEFFDPVEINESEPVVVYAQEYLHRVSLLILNTDKRVLRNYMIWHLVRKGANFLDQRFQDAEEKLTEVMYGSKKTCVPRWKRCIGDTDNSLGFVLGAMFVRATFAEDSRAVAEEMILEIKRALEESLASLGWMDEETRRSAREKADAIYDMIGYPKFILDPKELDKVFHDYDPVPDLYYENVMQFYNFSARVAADQLRKAPNRDQWSMTPPTVNAYYSPTKNEVIFPAGILQSPFYTRNYPKAINFGGLGVVVGHELTHAFDDQGREYDKDGNLRPWWKNSSVEAFKQHTQCLVEQYGNYSVNGEAVNGKHTLGENIADNGGLKAAYRAYRNWVKKNGEEASLPALGLTNDQLFFVAFAQVWCSVRTPESSHEGLVTDPHSPSRFRVIGTVSNSGAFSKHFQCRPGSPMNPPQKCEVW</sequence>
<dbReference type="PROSITE" id="PS51885">
    <property type="entry name" value="NEPRILYSIN"/>
    <property type="match status" value="1"/>
</dbReference>
<organism evidence="24 25">
    <name type="scientific">Pantherophis guttatus</name>
    <name type="common">Corn snake</name>
    <name type="synonym">Elaphe guttata</name>
    <dbReference type="NCBI Taxonomy" id="94885"/>
    <lineage>
        <taxon>Eukaryota</taxon>
        <taxon>Metazoa</taxon>
        <taxon>Chordata</taxon>
        <taxon>Craniata</taxon>
        <taxon>Vertebrata</taxon>
        <taxon>Euteleostomi</taxon>
        <taxon>Lepidosauria</taxon>
        <taxon>Squamata</taxon>
        <taxon>Bifurcata</taxon>
        <taxon>Unidentata</taxon>
        <taxon>Episquamata</taxon>
        <taxon>Toxicofera</taxon>
        <taxon>Serpentes</taxon>
        <taxon>Colubroidea</taxon>
        <taxon>Colubridae</taxon>
        <taxon>Colubrinae</taxon>
        <taxon>Pantherophis</taxon>
    </lineage>
</organism>
<evidence type="ECO:0000256" key="2">
    <source>
        <dbReference type="ARBA" id="ARBA00001947"/>
    </source>
</evidence>
<evidence type="ECO:0000256" key="4">
    <source>
        <dbReference type="ARBA" id="ARBA00004401"/>
    </source>
</evidence>
<dbReference type="PANTHER" id="PTHR11733">
    <property type="entry name" value="ZINC METALLOPROTEASE FAMILY M13 NEPRILYSIN-RELATED"/>
    <property type="match status" value="1"/>
</dbReference>
<evidence type="ECO:0000259" key="22">
    <source>
        <dbReference type="Pfam" id="PF01431"/>
    </source>
</evidence>
<evidence type="ECO:0000256" key="15">
    <source>
        <dbReference type="ARBA" id="ARBA00022989"/>
    </source>
</evidence>
<comment type="similarity">
    <text evidence="5">Belongs to the peptidase M13 family.</text>
</comment>
<comment type="subunit">
    <text evidence="20">Homodimer; disulfide-linked. Interacts with PPP1R16B. Interacts with TSPAN8; this interaction recruits the endothelin converting enzyme ECE1 to tetraspanin-enriched microdomains and positively modulates its enzymatic activity.</text>
</comment>
<evidence type="ECO:0000256" key="21">
    <source>
        <dbReference type="SAM" id="Phobius"/>
    </source>
</evidence>
<evidence type="ECO:0000256" key="14">
    <source>
        <dbReference type="ARBA" id="ARBA00022968"/>
    </source>
</evidence>
<dbReference type="OMA" id="DQRFFMN"/>
<keyword evidence="15 21" id="KW-1133">Transmembrane helix</keyword>
<keyword evidence="19" id="KW-0325">Glycoprotein</keyword>
<dbReference type="SUPFAM" id="SSF55486">
    <property type="entry name" value="Metalloproteases ('zincins'), catalytic domain"/>
    <property type="match status" value="1"/>
</dbReference>
<evidence type="ECO:0000313" key="25">
    <source>
        <dbReference type="RefSeq" id="XP_034260609.1"/>
    </source>
</evidence>
<dbReference type="GeneID" id="117656547"/>
<dbReference type="InterPro" id="IPR018497">
    <property type="entry name" value="Peptidase_M13_C"/>
</dbReference>
<dbReference type="RefSeq" id="XP_034260609.1">
    <property type="nucleotide sequence ID" value="XM_034404718.2"/>
</dbReference>
<keyword evidence="9" id="KW-0645">Protease</keyword>
<evidence type="ECO:0000256" key="9">
    <source>
        <dbReference type="ARBA" id="ARBA00022670"/>
    </source>
</evidence>
<keyword evidence="12" id="KW-0378">Hydrolase</keyword>
<evidence type="ECO:0000256" key="7">
    <source>
        <dbReference type="ARBA" id="ARBA00018448"/>
    </source>
</evidence>
<comment type="subcellular location">
    <subcellularLocation>
        <location evidence="4">Cell membrane</location>
        <topology evidence="4">Single-pass type II membrane protein</topology>
    </subcellularLocation>
</comment>
<dbReference type="InterPro" id="IPR008753">
    <property type="entry name" value="Peptidase_M13_N"/>
</dbReference>
<evidence type="ECO:0000256" key="19">
    <source>
        <dbReference type="ARBA" id="ARBA00023180"/>
    </source>
</evidence>
<keyword evidence="8" id="KW-1003">Cell membrane</keyword>
<proteinExistence type="inferred from homology"/>
<evidence type="ECO:0000256" key="16">
    <source>
        <dbReference type="ARBA" id="ARBA00023049"/>
    </source>
</evidence>
<dbReference type="InterPro" id="IPR024079">
    <property type="entry name" value="MetalloPept_cat_dom_sf"/>
</dbReference>
<dbReference type="EC" id="3.4.24.71" evidence="6"/>
<keyword evidence="18" id="KW-1015">Disulfide bond</keyword>
<evidence type="ECO:0000256" key="6">
    <source>
        <dbReference type="ARBA" id="ARBA00012316"/>
    </source>
</evidence>
<dbReference type="PRINTS" id="PR00786">
    <property type="entry name" value="NEPRILYSIN"/>
</dbReference>
<evidence type="ECO:0000256" key="8">
    <source>
        <dbReference type="ARBA" id="ARBA00022475"/>
    </source>
</evidence>
<dbReference type="InterPro" id="IPR042089">
    <property type="entry name" value="Peptidase_M13_dom_2"/>
</dbReference>
<keyword evidence="17 21" id="KW-0472">Membrane</keyword>
<dbReference type="Proteomes" id="UP001652622">
    <property type="component" value="Unplaced"/>
</dbReference>
<keyword evidence="11" id="KW-0479">Metal-binding</keyword>
<dbReference type="CTD" id="1889"/>
<comment type="catalytic activity">
    <reaction evidence="1">
        <text>Hydrolysis of the 21-Trp-|-Val-22 bond in big endothelin to form endothelin 1.</text>
        <dbReference type="EC" id="3.4.24.71"/>
    </reaction>
</comment>
<feature type="domain" description="Peptidase M13 C-terminal" evidence="22">
    <location>
        <begin position="549"/>
        <end position="752"/>
    </location>
</feature>
<dbReference type="GO" id="GO:0005886">
    <property type="term" value="C:plasma membrane"/>
    <property type="evidence" value="ECO:0007669"/>
    <property type="project" value="UniProtKB-SubCell"/>
</dbReference>